<feature type="region of interest" description="Disordered" evidence="1">
    <location>
        <begin position="116"/>
        <end position="135"/>
    </location>
</feature>
<dbReference type="AlphaFoldDB" id="A0AAD9WAH5"/>
<feature type="region of interest" description="Disordered" evidence="1">
    <location>
        <begin position="148"/>
        <end position="194"/>
    </location>
</feature>
<evidence type="ECO:0000256" key="1">
    <source>
        <dbReference type="SAM" id="MobiDB-lite"/>
    </source>
</evidence>
<evidence type="ECO:0000313" key="2">
    <source>
        <dbReference type="EMBL" id="KAK2614956.1"/>
    </source>
</evidence>
<organism evidence="2 3">
    <name type="scientific">Phomopsis amygdali</name>
    <name type="common">Fusicoccum amygdali</name>
    <dbReference type="NCBI Taxonomy" id="1214568"/>
    <lineage>
        <taxon>Eukaryota</taxon>
        <taxon>Fungi</taxon>
        <taxon>Dikarya</taxon>
        <taxon>Ascomycota</taxon>
        <taxon>Pezizomycotina</taxon>
        <taxon>Sordariomycetes</taxon>
        <taxon>Sordariomycetidae</taxon>
        <taxon>Diaporthales</taxon>
        <taxon>Diaporthaceae</taxon>
        <taxon>Diaporthe</taxon>
    </lineage>
</organism>
<evidence type="ECO:0000313" key="3">
    <source>
        <dbReference type="Proteomes" id="UP001265746"/>
    </source>
</evidence>
<comment type="caution">
    <text evidence="2">The sequence shown here is derived from an EMBL/GenBank/DDBJ whole genome shotgun (WGS) entry which is preliminary data.</text>
</comment>
<protein>
    <submittedName>
        <fullName evidence="2">Uncharacterized protein</fullName>
    </submittedName>
</protein>
<reference evidence="2" key="1">
    <citation type="submission" date="2023-06" db="EMBL/GenBank/DDBJ databases">
        <authorList>
            <person name="Noh H."/>
        </authorList>
    </citation>
    <scope>NUCLEOTIDE SEQUENCE</scope>
    <source>
        <strain evidence="2">DUCC20226</strain>
    </source>
</reference>
<keyword evidence="3" id="KW-1185">Reference proteome</keyword>
<dbReference type="EMBL" id="JAUJFL010000001">
    <property type="protein sequence ID" value="KAK2614956.1"/>
    <property type="molecule type" value="Genomic_DNA"/>
</dbReference>
<feature type="compositionally biased region" description="Basic residues" evidence="1">
    <location>
        <begin position="161"/>
        <end position="179"/>
    </location>
</feature>
<name>A0AAD9WAH5_PHOAM</name>
<proteinExistence type="predicted"/>
<dbReference type="Proteomes" id="UP001265746">
    <property type="component" value="Unassembled WGS sequence"/>
</dbReference>
<sequence length="194" mass="20906">MDTGCGELDPYVGHAGAVVFASSQLPILHLRNHESGAEAAVDQHRRVWRSRLEVKAMLTLDGHCLGRARTGQGRASQRRCHCEPTERCTATVQGASVGMSHKPEAQSVQQIDTAAIEPSSPSDKHSQRASGAVACVHDTSTHSGRYCATALPEAQSPLSGRVKKKMKKKKKKKKNRKRGGGAGRMADVRSFAVE</sequence>
<gene>
    <name evidence="2" type="ORF">N8I77_001743</name>
</gene>
<accession>A0AAD9WAH5</accession>